<reference evidence="3 4" key="1">
    <citation type="submission" date="2018-08" db="EMBL/GenBank/DDBJ databases">
        <authorList>
            <person name="Khan S.A."/>
            <person name="Jeon C.O."/>
            <person name="Chun B.H."/>
            <person name="Jeong S.E."/>
        </authorList>
    </citation>
    <scope>NUCLEOTIDE SEQUENCE [LARGE SCALE GENOMIC DNA]</scope>
    <source>
        <strain evidence="3 4">S-16</strain>
    </source>
</reference>
<protein>
    <submittedName>
        <fullName evidence="3">Type II toxin-antitoxin system RelE/ParE family toxin</fullName>
    </submittedName>
</protein>
<evidence type="ECO:0000256" key="1">
    <source>
        <dbReference type="ARBA" id="ARBA00006226"/>
    </source>
</evidence>
<gene>
    <name evidence="3" type="ORF">DZC73_14835</name>
</gene>
<evidence type="ECO:0000313" key="3">
    <source>
        <dbReference type="EMBL" id="RQP24554.1"/>
    </source>
</evidence>
<dbReference type="Gene3D" id="3.30.2310.20">
    <property type="entry name" value="RelE-like"/>
    <property type="match status" value="1"/>
</dbReference>
<dbReference type="Pfam" id="PF05016">
    <property type="entry name" value="ParE_toxin"/>
    <property type="match status" value="1"/>
</dbReference>
<dbReference type="AlphaFoldDB" id="A0A3N7HQS7"/>
<dbReference type="PANTHER" id="PTHR33755:SF6">
    <property type="entry name" value="PLASMID STABILIZATION SYSTEM PROTEIN"/>
    <property type="match status" value="1"/>
</dbReference>
<dbReference type="PANTHER" id="PTHR33755">
    <property type="entry name" value="TOXIN PARE1-RELATED"/>
    <property type="match status" value="1"/>
</dbReference>
<dbReference type="InterPro" id="IPR035093">
    <property type="entry name" value="RelE/ParE_toxin_dom_sf"/>
</dbReference>
<dbReference type="Proteomes" id="UP000267464">
    <property type="component" value="Unassembled WGS sequence"/>
</dbReference>
<dbReference type="EMBL" id="QUSW01000003">
    <property type="protein sequence ID" value="RQP24554.1"/>
    <property type="molecule type" value="Genomic_DNA"/>
</dbReference>
<sequence>MAQTKQQCRQARCTSEVRLVWTRRALADLTRIADRIAADKPAAVAPFVNELRERVQRLQSFPLLGRAGIHDDTRELVVHRNYLVTYRVRATEVQILQVWHVARQR</sequence>
<evidence type="ECO:0000256" key="2">
    <source>
        <dbReference type="ARBA" id="ARBA00022649"/>
    </source>
</evidence>
<accession>A0A3N7HQS7</accession>
<proteinExistence type="inferred from homology"/>
<keyword evidence="4" id="KW-1185">Reference proteome</keyword>
<evidence type="ECO:0000313" key="4">
    <source>
        <dbReference type="Proteomes" id="UP000267464"/>
    </source>
</evidence>
<dbReference type="InterPro" id="IPR007712">
    <property type="entry name" value="RelE/ParE_toxin"/>
</dbReference>
<dbReference type="NCBIfam" id="TIGR02385">
    <property type="entry name" value="RelE_StbE"/>
    <property type="match status" value="1"/>
</dbReference>
<comment type="caution">
    <text evidence="3">The sequence shown here is derived from an EMBL/GenBank/DDBJ whole genome shotgun (WGS) entry which is preliminary data.</text>
</comment>
<reference evidence="3 4" key="2">
    <citation type="submission" date="2018-12" db="EMBL/GenBank/DDBJ databases">
        <title>Rhizobacter gummiphilus sp. nov., a rubber-degrading bacterium isolated from the soil of a botanical garden in Japan.</title>
        <authorList>
            <person name="Shunsuke S.S."/>
        </authorList>
    </citation>
    <scope>NUCLEOTIDE SEQUENCE [LARGE SCALE GENOMIC DNA]</scope>
    <source>
        <strain evidence="3 4">S-16</strain>
    </source>
</reference>
<keyword evidence="2" id="KW-1277">Toxin-antitoxin system</keyword>
<comment type="similarity">
    <text evidence="1">Belongs to the RelE toxin family.</text>
</comment>
<dbReference type="InterPro" id="IPR051803">
    <property type="entry name" value="TA_system_RelE-like_toxin"/>
</dbReference>
<organism evidence="3 4">
    <name type="scientific">Piscinibacter terrae</name>
    <dbReference type="NCBI Taxonomy" id="2496871"/>
    <lineage>
        <taxon>Bacteria</taxon>
        <taxon>Pseudomonadati</taxon>
        <taxon>Pseudomonadota</taxon>
        <taxon>Betaproteobacteria</taxon>
        <taxon>Burkholderiales</taxon>
        <taxon>Sphaerotilaceae</taxon>
        <taxon>Piscinibacter</taxon>
    </lineage>
</organism>
<name>A0A3N7HQS7_9BURK</name>